<dbReference type="Proteomes" id="UP001212841">
    <property type="component" value="Unassembled WGS sequence"/>
</dbReference>
<organism evidence="2 3">
    <name type="scientific">Rhizophlyctis rosea</name>
    <dbReference type="NCBI Taxonomy" id="64517"/>
    <lineage>
        <taxon>Eukaryota</taxon>
        <taxon>Fungi</taxon>
        <taxon>Fungi incertae sedis</taxon>
        <taxon>Chytridiomycota</taxon>
        <taxon>Chytridiomycota incertae sedis</taxon>
        <taxon>Chytridiomycetes</taxon>
        <taxon>Rhizophlyctidales</taxon>
        <taxon>Rhizophlyctidaceae</taxon>
        <taxon>Rhizophlyctis</taxon>
    </lineage>
</organism>
<name>A0AAD5SMP5_9FUNG</name>
<feature type="region of interest" description="Disordered" evidence="1">
    <location>
        <begin position="17"/>
        <end position="38"/>
    </location>
</feature>
<keyword evidence="3" id="KW-1185">Reference proteome</keyword>
<feature type="region of interest" description="Disordered" evidence="1">
    <location>
        <begin position="122"/>
        <end position="145"/>
    </location>
</feature>
<accession>A0AAD5SMP5</accession>
<dbReference type="AlphaFoldDB" id="A0AAD5SMP5"/>
<comment type="caution">
    <text evidence="2">The sequence shown here is derived from an EMBL/GenBank/DDBJ whole genome shotgun (WGS) entry which is preliminary data.</text>
</comment>
<evidence type="ECO:0000313" key="3">
    <source>
        <dbReference type="Proteomes" id="UP001212841"/>
    </source>
</evidence>
<sequence length="222" mass="24630">MTVPQQTYPDPHLRYLGTHPENYNQTFPSPAGGDAEPADKLQRFSAGVGRLLSDIVRSAVGEESDKQARALVLDIISAETNRLREADSLATYHNILGQNSGLAETRQLPEDLSEINDVSHLLRTPPTASSPDDAPDVEKPDKAPTVSVFTPEKQYIFLDPHAPLPDSTTLKHWGFPSAKDYYEHLRRLEYDSVPPSKPSDDPDGTLSKLVSQLGEPRRRRKP</sequence>
<dbReference type="EMBL" id="JADGJD010000012">
    <property type="protein sequence ID" value="KAJ3057066.1"/>
    <property type="molecule type" value="Genomic_DNA"/>
</dbReference>
<protein>
    <submittedName>
        <fullName evidence="2">Uncharacterized protein</fullName>
    </submittedName>
</protein>
<evidence type="ECO:0000256" key="1">
    <source>
        <dbReference type="SAM" id="MobiDB-lite"/>
    </source>
</evidence>
<reference evidence="2" key="1">
    <citation type="submission" date="2020-05" db="EMBL/GenBank/DDBJ databases">
        <title>Phylogenomic resolution of chytrid fungi.</title>
        <authorList>
            <person name="Stajich J.E."/>
            <person name="Amses K."/>
            <person name="Simmons R."/>
            <person name="Seto K."/>
            <person name="Myers J."/>
            <person name="Bonds A."/>
            <person name="Quandt C.A."/>
            <person name="Barry K."/>
            <person name="Liu P."/>
            <person name="Grigoriev I."/>
            <person name="Longcore J.E."/>
            <person name="James T.Y."/>
        </authorList>
    </citation>
    <scope>NUCLEOTIDE SEQUENCE</scope>
    <source>
        <strain evidence="2">JEL0318</strain>
    </source>
</reference>
<evidence type="ECO:0000313" key="2">
    <source>
        <dbReference type="EMBL" id="KAJ3057066.1"/>
    </source>
</evidence>
<proteinExistence type="predicted"/>
<gene>
    <name evidence="2" type="ORF">HK097_001035</name>
</gene>
<feature type="region of interest" description="Disordered" evidence="1">
    <location>
        <begin position="191"/>
        <end position="222"/>
    </location>
</feature>